<keyword evidence="12" id="KW-1185">Reference proteome</keyword>
<evidence type="ECO:0000256" key="1">
    <source>
        <dbReference type="ARBA" id="ARBA00004533"/>
    </source>
</evidence>
<evidence type="ECO:0000256" key="3">
    <source>
        <dbReference type="ARBA" id="ARBA00021563"/>
    </source>
</evidence>
<organism evidence="11 12">
    <name type="scientific">Pseudoalteromonas amylolytica</name>
    <dbReference type="NCBI Taxonomy" id="1859457"/>
    <lineage>
        <taxon>Bacteria</taxon>
        <taxon>Pseudomonadati</taxon>
        <taxon>Pseudomonadota</taxon>
        <taxon>Gammaproteobacteria</taxon>
        <taxon>Alteromonadales</taxon>
        <taxon>Pseudoalteromonadaceae</taxon>
        <taxon>Pseudoalteromonas</taxon>
    </lineage>
</organism>
<keyword evidence="6" id="KW-0997">Cell inner membrane</keyword>
<dbReference type="InterPro" id="IPR000645">
    <property type="entry name" value="T2SS_GspN_CS"/>
</dbReference>
<dbReference type="RefSeq" id="WP_070987950.1">
    <property type="nucleotide sequence ID" value="NZ_MKJU01000037.1"/>
</dbReference>
<dbReference type="InterPro" id="IPR022792">
    <property type="entry name" value="T2SS_protein-GspN"/>
</dbReference>
<protein>
    <recommendedName>
        <fullName evidence="3">Type II secretion system protein N</fullName>
    </recommendedName>
    <alternativeName>
        <fullName evidence="10">General secretion pathway protein N</fullName>
    </alternativeName>
</protein>
<reference evidence="11 12" key="1">
    <citation type="submission" date="2016-09" db="EMBL/GenBank/DDBJ databases">
        <title>Pseudoalteromonas amylolytica sp. nov., isolated from the surface seawater.</title>
        <authorList>
            <person name="Wu Y.-H."/>
            <person name="Cheng H."/>
            <person name="Jin X.-B."/>
            <person name="Wang C.-S."/>
            <person name="Xu X.-W."/>
        </authorList>
    </citation>
    <scope>NUCLEOTIDE SEQUENCE [LARGE SCALE GENOMIC DNA]</scope>
    <source>
        <strain evidence="11 12">JW1</strain>
    </source>
</reference>
<dbReference type="OrthoDB" id="6118198at2"/>
<keyword evidence="4" id="KW-0813">Transport</keyword>
<keyword evidence="5" id="KW-1003">Cell membrane</keyword>
<evidence type="ECO:0000256" key="5">
    <source>
        <dbReference type="ARBA" id="ARBA00022475"/>
    </source>
</evidence>
<dbReference type="STRING" id="1859457.BET10_01370"/>
<dbReference type="Pfam" id="PF01203">
    <property type="entry name" value="T2SSN"/>
    <property type="match status" value="1"/>
</dbReference>
<comment type="similarity">
    <text evidence="2">Belongs to the GSP N family.</text>
</comment>
<dbReference type="GO" id="GO:0005886">
    <property type="term" value="C:plasma membrane"/>
    <property type="evidence" value="ECO:0007669"/>
    <property type="project" value="UniProtKB-SubCell"/>
</dbReference>
<dbReference type="GO" id="GO:0015628">
    <property type="term" value="P:protein secretion by the type II secretion system"/>
    <property type="evidence" value="ECO:0007669"/>
    <property type="project" value="InterPro"/>
</dbReference>
<comment type="subcellular location">
    <subcellularLocation>
        <location evidence="1">Cell inner membrane</location>
    </subcellularLocation>
</comment>
<keyword evidence="9" id="KW-0472">Membrane</keyword>
<sequence length="252" mass="27267">MKKTVSLILIFIVAFSLFTLYNMPASVALQLANKQIPPSLQIGAVSGTLWQGQVSEVRVSNLQLNNVRWRIDASALLMGDMQGNVRFGNAREKTEISGMGDFTLGLFDHSVSLSDASIRFSVEQAMSQVTLPLPVNAKGRVLLDIDQYQSGMPYCESLVGEIRSPGITVEGITGWFDIGQLAGGLSCKSGDISVLVDPENRLGLQADAVLAENFQFRVAGNIKPDASLPKEVHDAVKFLGRPDADGRYPVNL</sequence>
<dbReference type="PROSITE" id="PS01142">
    <property type="entry name" value="T2SP_N"/>
    <property type="match status" value="1"/>
</dbReference>
<evidence type="ECO:0000256" key="2">
    <source>
        <dbReference type="ARBA" id="ARBA00007208"/>
    </source>
</evidence>
<proteinExistence type="inferred from homology"/>
<dbReference type="EMBL" id="MKJU01000037">
    <property type="protein sequence ID" value="OHU86874.1"/>
    <property type="molecule type" value="Genomic_DNA"/>
</dbReference>
<evidence type="ECO:0000313" key="11">
    <source>
        <dbReference type="EMBL" id="OHU86874.1"/>
    </source>
</evidence>
<evidence type="ECO:0000256" key="8">
    <source>
        <dbReference type="ARBA" id="ARBA00022927"/>
    </source>
</evidence>
<keyword evidence="8" id="KW-0653">Protein transport</keyword>
<evidence type="ECO:0000256" key="9">
    <source>
        <dbReference type="ARBA" id="ARBA00023136"/>
    </source>
</evidence>
<evidence type="ECO:0000256" key="7">
    <source>
        <dbReference type="ARBA" id="ARBA00022692"/>
    </source>
</evidence>
<dbReference type="Proteomes" id="UP000179786">
    <property type="component" value="Unassembled WGS sequence"/>
</dbReference>
<dbReference type="AlphaFoldDB" id="A0A1S1MPV5"/>
<gene>
    <name evidence="11" type="ORF">BET10_01370</name>
</gene>
<name>A0A1S1MPV5_9GAMM</name>
<evidence type="ECO:0000256" key="6">
    <source>
        <dbReference type="ARBA" id="ARBA00022519"/>
    </source>
</evidence>
<accession>A0A1S1MPV5</accession>
<evidence type="ECO:0000256" key="10">
    <source>
        <dbReference type="ARBA" id="ARBA00030772"/>
    </source>
</evidence>
<evidence type="ECO:0000256" key="4">
    <source>
        <dbReference type="ARBA" id="ARBA00022448"/>
    </source>
</evidence>
<keyword evidence="7" id="KW-0812">Transmembrane</keyword>
<dbReference type="GO" id="GO:0015627">
    <property type="term" value="C:type II protein secretion system complex"/>
    <property type="evidence" value="ECO:0007669"/>
    <property type="project" value="InterPro"/>
</dbReference>
<evidence type="ECO:0000313" key="12">
    <source>
        <dbReference type="Proteomes" id="UP000179786"/>
    </source>
</evidence>
<comment type="caution">
    <text evidence="11">The sequence shown here is derived from an EMBL/GenBank/DDBJ whole genome shotgun (WGS) entry which is preliminary data.</text>
</comment>